<dbReference type="EMBL" id="WOWK01000155">
    <property type="protein sequence ID" value="KAF0316562.1"/>
    <property type="molecule type" value="Genomic_DNA"/>
</dbReference>
<organism evidence="1 2">
    <name type="scientific">Colletotrichum asianum</name>
    <dbReference type="NCBI Taxonomy" id="702518"/>
    <lineage>
        <taxon>Eukaryota</taxon>
        <taxon>Fungi</taxon>
        <taxon>Dikarya</taxon>
        <taxon>Ascomycota</taxon>
        <taxon>Pezizomycotina</taxon>
        <taxon>Sordariomycetes</taxon>
        <taxon>Hypocreomycetidae</taxon>
        <taxon>Glomerellales</taxon>
        <taxon>Glomerellaceae</taxon>
        <taxon>Colletotrichum</taxon>
        <taxon>Colletotrichum gloeosporioides species complex</taxon>
    </lineage>
</organism>
<name>A0A8H3W1H2_9PEZI</name>
<dbReference type="Proteomes" id="UP000434172">
    <property type="component" value="Unassembled WGS sequence"/>
</dbReference>
<evidence type="ECO:0000313" key="2">
    <source>
        <dbReference type="Proteomes" id="UP000434172"/>
    </source>
</evidence>
<sequence length="95" mass="10063">MAQVTPDCGLASEIPLPRLLGKPTEYKDVLVVFYTWSAVMEARQGVGSRGNEPVGTGRAAINALATDGSRSKEWEACKSEALQGEVRSGLLAADI</sequence>
<keyword evidence="2" id="KW-1185">Reference proteome</keyword>
<proteinExistence type="predicted"/>
<dbReference type="AlphaFoldDB" id="A0A8H3W1H2"/>
<gene>
    <name evidence="1" type="ORF">GQ607_016208</name>
</gene>
<evidence type="ECO:0000313" key="1">
    <source>
        <dbReference type="EMBL" id="KAF0316562.1"/>
    </source>
</evidence>
<comment type="caution">
    <text evidence="1">The sequence shown here is derived from an EMBL/GenBank/DDBJ whole genome shotgun (WGS) entry which is preliminary data.</text>
</comment>
<protein>
    <submittedName>
        <fullName evidence="1">Uncharacterized protein</fullName>
    </submittedName>
</protein>
<accession>A0A8H3W1H2</accession>
<reference evidence="1 2" key="1">
    <citation type="submission" date="2019-12" db="EMBL/GenBank/DDBJ databases">
        <title>A genome sequence resource for the geographically widespread anthracnose pathogen Colletotrichum asianum.</title>
        <authorList>
            <person name="Meng Y."/>
        </authorList>
    </citation>
    <scope>NUCLEOTIDE SEQUENCE [LARGE SCALE GENOMIC DNA]</scope>
    <source>
        <strain evidence="1 2">ICMP 18580</strain>
    </source>
</reference>